<proteinExistence type="inferred from homology"/>
<dbReference type="Gene3D" id="3.30.360.20">
    <property type="entry name" value="RNA 3'-terminal phosphate cyclase, insert domain"/>
    <property type="match status" value="1"/>
</dbReference>
<protein>
    <recommendedName>
        <fullName evidence="2 5">RNA 3'-terminal phosphate cyclase</fullName>
        <shortName evidence="5">RNA cyclase</shortName>
        <shortName evidence="5">RNA-3'-phosphate cyclase</shortName>
        <ecNumber evidence="5 6">6.5.1.4</ecNumber>
    </recommendedName>
</protein>
<dbReference type="EC" id="6.5.1.4" evidence="5 6"/>
<comment type="subcellular location">
    <subcellularLocation>
        <location evidence="5">Cytoplasm</location>
    </subcellularLocation>
</comment>
<name>A0A3N6M028_NATCH</name>
<feature type="domain" description="RNA 3'-terminal phosphate cyclase insert" evidence="9">
    <location>
        <begin position="195"/>
        <end position="321"/>
    </location>
</feature>
<dbReference type="PROSITE" id="PS01287">
    <property type="entry name" value="RTC"/>
    <property type="match status" value="1"/>
</dbReference>
<dbReference type="NCBIfam" id="TIGR03399">
    <property type="entry name" value="RNA_3prim_cycl"/>
    <property type="match status" value="1"/>
</dbReference>
<feature type="compositionally biased region" description="Basic and acidic residues" evidence="7">
    <location>
        <begin position="238"/>
        <end position="257"/>
    </location>
</feature>
<comment type="function">
    <text evidence="5">Catalyzes the conversion of 3'-phosphate to a 2',3'-cyclic phosphodiester at the end of RNA. The mechanism of action of the enzyme occurs in 3 steps: (A) adenylation of the enzyme by ATP; (B) transfer of adenylate to an RNA-N3'P to produce RNA-N3'PP5'A; (C) and attack of the adjacent 2'-hydroxyl on the 3'-phosphorus in the diester linkage to produce the cyclic end product. The biological role of this enzyme is unknown but it is likely to function in some aspects of cellular RNA processing.</text>
</comment>
<dbReference type="Pfam" id="PF01137">
    <property type="entry name" value="RTC"/>
    <property type="match status" value="1"/>
</dbReference>
<dbReference type="GO" id="GO:0005524">
    <property type="term" value="F:ATP binding"/>
    <property type="evidence" value="ECO:0007669"/>
    <property type="project" value="UniProtKB-KW"/>
</dbReference>
<dbReference type="RefSeq" id="WP_124194635.1">
    <property type="nucleotide sequence ID" value="NZ_REGA01000003.1"/>
</dbReference>
<feature type="binding site" evidence="5">
    <location>
        <begin position="330"/>
        <end position="334"/>
    </location>
    <ligand>
        <name>ATP</name>
        <dbReference type="ChEBI" id="CHEBI:30616"/>
    </ligand>
</feature>
<dbReference type="HAMAP" id="MF_00200">
    <property type="entry name" value="RTC"/>
    <property type="match status" value="1"/>
</dbReference>
<dbReference type="InterPro" id="IPR023797">
    <property type="entry name" value="RNA3'_phos_cyclase_dom"/>
</dbReference>
<organism evidence="10 11">
    <name type="scientific">Natrarchaeobius chitinivorans</name>
    <dbReference type="NCBI Taxonomy" id="1679083"/>
    <lineage>
        <taxon>Archaea</taxon>
        <taxon>Methanobacteriati</taxon>
        <taxon>Methanobacteriota</taxon>
        <taxon>Stenosarchaea group</taxon>
        <taxon>Halobacteria</taxon>
        <taxon>Halobacteriales</taxon>
        <taxon>Natrialbaceae</taxon>
        <taxon>Natrarchaeobius</taxon>
    </lineage>
</organism>
<accession>A0A3N6M028</accession>
<dbReference type="InterPro" id="IPR037136">
    <property type="entry name" value="RNA3'_phos_cyclase_dom_sf"/>
</dbReference>
<dbReference type="Proteomes" id="UP000282323">
    <property type="component" value="Unassembled WGS sequence"/>
</dbReference>
<keyword evidence="5" id="KW-0067">ATP-binding</keyword>
<dbReference type="PIRSF" id="PIRSF005378">
    <property type="entry name" value="RNA3'_term_phos_cycl_euk"/>
    <property type="match status" value="1"/>
</dbReference>
<dbReference type="PANTHER" id="PTHR11096">
    <property type="entry name" value="RNA 3' TERMINAL PHOSPHATE CYCLASE"/>
    <property type="match status" value="1"/>
</dbReference>
<evidence type="ECO:0000256" key="7">
    <source>
        <dbReference type="SAM" id="MobiDB-lite"/>
    </source>
</evidence>
<evidence type="ECO:0000259" key="8">
    <source>
        <dbReference type="Pfam" id="PF01137"/>
    </source>
</evidence>
<keyword evidence="11" id="KW-1185">Reference proteome</keyword>
<comment type="similarity">
    <text evidence="1 5">Belongs to the RNA 3'-terminal cyclase family. Type 1 subfamily.</text>
</comment>
<feature type="domain" description="RNA 3'-terminal phosphate cyclase" evidence="8">
    <location>
        <begin position="11"/>
        <end position="365"/>
    </location>
</feature>
<dbReference type="OrthoDB" id="7994at2157"/>
<evidence type="ECO:0000256" key="3">
    <source>
        <dbReference type="ARBA" id="ARBA00022598"/>
    </source>
</evidence>
<evidence type="ECO:0000313" key="11">
    <source>
        <dbReference type="Proteomes" id="UP000282323"/>
    </source>
</evidence>
<feature type="region of interest" description="Disordered" evidence="7">
    <location>
        <begin position="238"/>
        <end position="258"/>
    </location>
</feature>
<evidence type="ECO:0000313" key="10">
    <source>
        <dbReference type="EMBL" id="RQG96563.1"/>
    </source>
</evidence>
<dbReference type="SUPFAM" id="SSF52913">
    <property type="entry name" value="RNA 3'-terminal phosphate cyclase, RPTC, insert domain"/>
    <property type="match status" value="1"/>
</dbReference>
<evidence type="ECO:0000259" key="9">
    <source>
        <dbReference type="Pfam" id="PF05189"/>
    </source>
</evidence>
<keyword evidence="3 5" id="KW-0436">Ligase</keyword>
<dbReference type="GO" id="GO:0006396">
    <property type="term" value="P:RNA processing"/>
    <property type="evidence" value="ECO:0007669"/>
    <property type="project" value="UniProtKB-UniRule"/>
</dbReference>
<dbReference type="InterPro" id="IPR013791">
    <property type="entry name" value="RNA3'-term_phos_cycl_insert"/>
</dbReference>
<dbReference type="Pfam" id="PF05189">
    <property type="entry name" value="RTC_insert"/>
    <property type="match status" value="1"/>
</dbReference>
<reference evidence="10 11" key="1">
    <citation type="submission" date="2018-10" db="EMBL/GenBank/DDBJ databases">
        <title>Natrarchaeobius chitinivorans gen. nov., sp. nov., and Natrarchaeobius haloalkaliphilus sp. nov., alkaliphilic, chitin-utilizing haloarchaea from hypersaline alkaline lakes.</title>
        <authorList>
            <person name="Sorokin D.Y."/>
            <person name="Elcheninov A.G."/>
            <person name="Kostrikina N.A."/>
            <person name="Bale N.J."/>
            <person name="Sinninghe Damste J.S."/>
            <person name="Khijniak T.V."/>
            <person name="Kublanov I.V."/>
            <person name="Toshchakov S.V."/>
        </authorList>
    </citation>
    <scope>NUCLEOTIDE SEQUENCE [LARGE SCALE GENOMIC DNA]</scope>
    <source>
        <strain evidence="10 11">AArcht4T</strain>
    </source>
</reference>
<dbReference type="Gene3D" id="3.65.10.20">
    <property type="entry name" value="RNA 3'-terminal phosphate cyclase domain"/>
    <property type="match status" value="1"/>
</dbReference>
<dbReference type="InterPro" id="IPR020719">
    <property type="entry name" value="RNA3'_term_phos_cycl-like_CS"/>
</dbReference>
<feature type="active site" description="Tele-AMP-histidine intermediate" evidence="5">
    <location>
        <position position="354"/>
    </location>
</feature>
<dbReference type="InterPro" id="IPR000228">
    <property type="entry name" value="RNA3'_term_phos_cyc"/>
</dbReference>
<evidence type="ECO:0000256" key="2">
    <source>
        <dbReference type="ARBA" id="ARBA00021428"/>
    </source>
</evidence>
<dbReference type="InterPro" id="IPR013792">
    <property type="entry name" value="RNA3'P_cycl/enolpyr_Trfase_a/b"/>
</dbReference>
<dbReference type="PANTHER" id="PTHR11096:SF0">
    <property type="entry name" value="RNA 3'-TERMINAL PHOSPHATE CYCLASE"/>
    <property type="match status" value="1"/>
</dbReference>
<dbReference type="EMBL" id="REGA01000003">
    <property type="protein sequence ID" value="RQG96563.1"/>
    <property type="molecule type" value="Genomic_DNA"/>
</dbReference>
<dbReference type="GO" id="GO:0005737">
    <property type="term" value="C:cytoplasm"/>
    <property type="evidence" value="ECO:0007669"/>
    <property type="project" value="UniProtKB-SubCell"/>
</dbReference>
<feature type="binding site" evidence="5">
    <location>
        <position position="116"/>
    </location>
    <ligand>
        <name>ATP</name>
        <dbReference type="ChEBI" id="CHEBI:30616"/>
    </ligand>
</feature>
<keyword evidence="5" id="KW-0963">Cytoplasm</keyword>
<gene>
    <name evidence="5" type="primary">rtcA</name>
    <name evidence="10" type="ORF">EA473_05480</name>
</gene>
<keyword evidence="4 5" id="KW-0547">Nucleotide-binding</keyword>
<evidence type="ECO:0000256" key="4">
    <source>
        <dbReference type="ARBA" id="ARBA00022741"/>
    </source>
</evidence>
<dbReference type="AlphaFoldDB" id="A0A3N6M028"/>
<evidence type="ECO:0000256" key="1">
    <source>
        <dbReference type="ARBA" id="ARBA00009206"/>
    </source>
</evidence>
<dbReference type="InterPro" id="IPR036553">
    <property type="entry name" value="RPTC_insert"/>
</dbReference>
<sequence length="385" mass="41431">MTTRRLDGSNAGGQFLRTALGLSVRYNEPIHIEHVRGDRPTPGLGHQHLATLETVAELCDADVTGAQLGSECVEFDPNRSVDDRRSQPDGRQERPLEGGRYRVDIGTAGSISLLLDALAPLAAVLESPLSITVTGGTDVKWSPPIDYLQYVKLPLLRRFGLVAACEVDRRGFCPDGGGHVTLHLAPSRFDRIDLVDRGPLEGVRIYSTEAVTLADSDVASRQADGALERLRPFFDDRRTEADADRRPEADADRRTEADVGGGELVPIERRETTAASDCPGTAIVIRTDHEHTIGGFTALGERGKPAERVGEDAADAAIRYLEGNAAVDRHMADQLLPVLALAGGRIRIPAMTDHVALGAELLESFGSSVECERDGDSHLVTVSSP</sequence>
<evidence type="ECO:0000256" key="5">
    <source>
        <dbReference type="HAMAP-Rule" id="MF_00200"/>
    </source>
</evidence>
<dbReference type="NCBIfam" id="NF003246">
    <property type="entry name" value="PRK04204.1-2"/>
    <property type="match status" value="1"/>
</dbReference>
<dbReference type="GO" id="GO:0003963">
    <property type="term" value="F:RNA-3'-phosphate cyclase activity"/>
    <property type="evidence" value="ECO:0007669"/>
    <property type="project" value="UniProtKB-UniRule"/>
</dbReference>
<comment type="caution">
    <text evidence="10">The sequence shown here is derived from an EMBL/GenBank/DDBJ whole genome shotgun (WGS) entry which is preliminary data.</text>
</comment>
<feature type="region of interest" description="Disordered" evidence="7">
    <location>
        <begin position="76"/>
        <end position="98"/>
    </location>
</feature>
<dbReference type="InterPro" id="IPR017770">
    <property type="entry name" value="RNA3'_term_phos_cyc_type_1"/>
</dbReference>
<evidence type="ECO:0000256" key="6">
    <source>
        <dbReference type="NCBIfam" id="TIGR03399"/>
    </source>
</evidence>
<comment type="catalytic activity">
    <reaction evidence="5">
        <text>a 3'-end 3'-phospho-ribonucleotide-RNA + ATP = a 3'-end 2',3'-cyclophospho-ribonucleotide-RNA + AMP + diphosphate</text>
        <dbReference type="Rhea" id="RHEA:23976"/>
        <dbReference type="Rhea" id="RHEA-COMP:10463"/>
        <dbReference type="Rhea" id="RHEA-COMP:10464"/>
        <dbReference type="ChEBI" id="CHEBI:30616"/>
        <dbReference type="ChEBI" id="CHEBI:33019"/>
        <dbReference type="ChEBI" id="CHEBI:83062"/>
        <dbReference type="ChEBI" id="CHEBI:83064"/>
        <dbReference type="ChEBI" id="CHEBI:456215"/>
        <dbReference type="EC" id="6.5.1.4"/>
    </reaction>
</comment>
<dbReference type="SUPFAM" id="SSF55205">
    <property type="entry name" value="EPT/RTPC-like"/>
    <property type="match status" value="1"/>
</dbReference>